<dbReference type="RefSeq" id="WP_071902061.1">
    <property type="nucleotide sequence ID" value="NZ_MPIN01000009.1"/>
</dbReference>
<evidence type="ECO:0000313" key="3">
    <source>
        <dbReference type="Proteomes" id="UP000182229"/>
    </source>
</evidence>
<dbReference type="STRING" id="83449.BON30_30930"/>
<keyword evidence="3" id="KW-1185">Reference proteome</keyword>
<dbReference type="AlphaFoldDB" id="A0A1L9B3T5"/>
<reference evidence="2 3" key="2">
    <citation type="submission" date="2016-12" db="EMBL/GenBank/DDBJ databases">
        <title>Draft Genome Sequence of Cystobacter ferrugineus Strain Cbfe23.</title>
        <authorList>
            <person name="Akbar S."/>
            <person name="Dowd S.E."/>
            <person name="Stevens D.C."/>
        </authorList>
    </citation>
    <scope>NUCLEOTIDE SEQUENCE [LARGE SCALE GENOMIC DNA]</scope>
    <source>
        <strain evidence="2 3">Cbfe23</strain>
    </source>
</reference>
<feature type="region of interest" description="Disordered" evidence="1">
    <location>
        <begin position="1"/>
        <end position="26"/>
    </location>
</feature>
<evidence type="ECO:0000313" key="2">
    <source>
        <dbReference type="EMBL" id="OJH36908.1"/>
    </source>
</evidence>
<sequence length="63" mass="6474">MGSGRIVLTPEGYKKPNPPQPPGGDGLTWALPEAERLAAIKAVQALEPGAKVTSIGQLQATVP</sequence>
<protein>
    <submittedName>
        <fullName evidence="2">Uncharacterized protein</fullName>
    </submittedName>
</protein>
<dbReference type="EMBL" id="MPIN01000009">
    <property type="protein sequence ID" value="OJH36908.1"/>
    <property type="molecule type" value="Genomic_DNA"/>
</dbReference>
<dbReference type="Proteomes" id="UP000182229">
    <property type="component" value="Unassembled WGS sequence"/>
</dbReference>
<reference evidence="3" key="1">
    <citation type="submission" date="2016-11" db="EMBL/GenBank/DDBJ databases">
        <authorList>
            <person name="Shukria A."/>
            <person name="Stevens D.C."/>
        </authorList>
    </citation>
    <scope>NUCLEOTIDE SEQUENCE [LARGE SCALE GENOMIC DNA]</scope>
    <source>
        <strain evidence="3">Cbfe23</strain>
    </source>
</reference>
<organism evidence="2 3">
    <name type="scientific">Cystobacter ferrugineus</name>
    <dbReference type="NCBI Taxonomy" id="83449"/>
    <lineage>
        <taxon>Bacteria</taxon>
        <taxon>Pseudomonadati</taxon>
        <taxon>Myxococcota</taxon>
        <taxon>Myxococcia</taxon>
        <taxon>Myxococcales</taxon>
        <taxon>Cystobacterineae</taxon>
        <taxon>Archangiaceae</taxon>
        <taxon>Cystobacter</taxon>
    </lineage>
</organism>
<evidence type="ECO:0000256" key="1">
    <source>
        <dbReference type="SAM" id="MobiDB-lite"/>
    </source>
</evidence>
<comment type="caution">
    <text evidence="2">The sequence shown here is derived from an EMBL/GenBank/DDBJ whole genome shotgun (WGS) entry which is preliminary data.</text>
</comment>
<gene>
    <name evidence="2" type="ORF">BON30_30930</name>
</gene>
<name>A0A1L9B3T5_9BACT</name>
<proteinExistence type="predicted"/>
<accession>A0A1L9B3T5</accession>